<keyword evidence="1" id="KW-1133">Transmembrane helix</keyword>
<evidence type="ECO:0008006" key="4">
    <source>
        <dbReference type="Google" id="ProtNLM"/>
    </source>
</evidence>
<sequence length="518" mass="58664">MFRSRITIAILLACATLAISALVSYLRPPLPRVHDEFSYLLAGDTYAHGRMTNPTHPMWRHFETMHVIHQPSYASKYPPGQGLALAVGQRFFGWPIVGVWISSVLAVLACYWMLLGMTPPKWAAVGAACLILHPGFEIIWGQSFWGGSVAFIGGALVLGAAARMLRPAATLRVADATAMAVGTLVLANTRPFEGALYCLLVGVWMVVHWTRHGWPTLPALSTRVLLPQLLILGAGFLVMTAHNRAVTGSSLTMPYQVHERTYALCPVFLFEAPITGKHYLHDAIRKFHEEWSMKWYNDQWTLHGLLMTKWRFFYWSTDVLLPYVVLVPVLMLPWWRGSKWRWPLALLIAVWALTQATVWNWPHYIAPVAPVVYLLVVDGLRNLRVATRRFAWSRSSIALLIGFQALLCGTAIATWVNESTADWHWYRNAMQQHLEDEPGKHLVLVEYSPEHHPHAEWVWNEADIDAAKVVWAHSMSDEENAELIDYFQDRHVWHVAADLPQPPLAPYKAPSEPKPHDP</sequence>
<gene>
    <name evidence="2" type="ORF">Pan181_52360</name>
</gene>
<protein>
    <recommendedName>
        <fullName evidence="4">Glycosyltransferase RgtA/B/C/D-like domain-containing protein</fullName>
    </recommendedName>
</protein>
<keyword evidence="1" id="KW-0472">Membrane</keyword>
<name>A0A518AW79_9BACT</name>
<reference evidence="2 3" key="1">
    <citation type="submission" date="2019-02" db="EMBL/GenBank/DDBJ databases">
        <title>Deep-cultivation of Planctomycetes and their phenomic and genomic characterization uncovers novel biology.</title>
        <authorList>
            <person name="Wiegand S."/>
            <person name="Jogler M."/>
            <person name="Boedeker C."/>
            <person name="Pinto D."/>
            <person name="Vollmers J."/>
            <person name="Rivas-Marin E."/>
            <person name="Kohn T."/>
            <person name="Peeters S.H."/>
            <person name="Heuer A."/>
            <person name="Rast P."/>
            <person name="Oberbeckmann S."/>
            <person name="Bunk B."/>
            <person name="Jeske O."/>
            <person name="Meyerdierks A."/>
            <person name="Storesund J.E."/>
            <person name="Kallscheuer N."/>
            <person name="Luecker S."/>
            <person name="Lage O.M."/>
            <person name="Pohl T."/>
            <person name="Merkel B.J."/>
            <person name="Hornburger P."/>
            <person name="Mueller R.-W."/>
            <person name="Bruemmer F."/>
            <person name="Labrenz M."/>
            <person name="Spormann A.M."/>
            <person name="Op den Camp H."/>
            <person name="Overmann J."/>
            <person name="Amann R."/>
            <person name="Jetten M.S.M."/>
            <person name="Mascher T."/>
            <person name="Medema M.H."/>
            <person name="Devos D.P."/>
            <person name="Kaster A.-K."/>
            <person name="Ovreas L."/>
            <person name="Rohde M."/>
            <person name="Galperin M.Y."/>
            <person name="Jogler C."/>
        </authorList>
    </citation>
    <scope>NUCLEOTIDE SEQUENCE [LARGE SCALE GENOMIC DNA]</scope>
    <source>
        <strain evidence="2 3">Pan181</strain>
    </source>
</reference>
<feature type="transmembrane region" description="Helical" evidence="1">
    <location>
        <begin position="312"/>
        <end position="335"/>
    </location>
</feature>
<feature type="transmembrane region" description="Helical" evidence="1">
    <location>
        <begin position="224"/>
        <end position="242"/>
    </location>
</feature>
<feature type="transmembrane region" description="Helical" evidence="1">
    <location>
        <begin position="395"/>
        <end position="416"/>
    </location>
</feature>
<feature type="transmembrane region" description="Helical" evidence="1">
    <location>
        <begin position="122"/>
        <end position="139"/>
    </location>
</feature>
<keyword evidence="1" id="KW-0812">Transmembrane</keyword>
<dbReference type="OrthoDB" id="269527at2"/>
<keyword evidence="3" id="KW-1185">Reference proteome</keyword>
<dbReference type="Proteomes" id="UP000315750">
    <property type="component" value="Chromosome"/>
</dbReference>
<feature type="transmembrane region" description="Helical" evidence="1">
    <location>
        <begin position="364"/>
        <end position="383"/>
    </location>
</feature>
<feature type="transmembrane region" description="Helical" evidence="1">
    <location>
        <begin position="145"/>
        <end position="162"/>
    </location>
</feature>
<accession>A0A518AW79</accession>
<feature type="transmembrane region" description="Helical" evidence="1">
    <location>
        <begin position="194"/>
        <end position="212"/>
    </location>
</feature>
<proteinExistence type="predicted"/>
<evidence type="ECO:0000313" key="2">
    <source>
        <dbReference type="EMBL" id="QDU58995.1"/>
    </source>
</evidence>
<organism evidence="2 3">
    <name type="scientific">Aeoliella mucimassa</name>
    <dbReference type="NCBI Taxonomy" id="2527972"/>
    <lineage>
        <taxon>Bacteria</taxon>
        <taxon>Pseudomonadati</taxon>
        <taxon>Planctomycetota</taxon>
        <taxon>Planctomycetia</taxon>
        <taxon>Pirellulales</taxon>
        <taxon>Lacipirellulaceae</taxon>
        <taxon>Aeoliella</taxon>
    </lineage>
</organism>
<feature type="transmembrane region" description="Helical" evidence="1">
    <location>
        <begin position="92"/>
        <end position="115"/>
    </location>
</feature>
<dbReference type="AlphaFoldDB" id="A0A518AW79"/>
<dbReference type="RefSeq" id="WP_145251593.1">
    <property type="nucleotide sequence ID" value="NZ_CP036278.1"/>
</dbReference>
<dbReference type="KEGG" id="amuc:Pan181_52360"/>
<dbReference type="EMBL" id="CP036278">
    <property type="protein sequence ID" value="QDU58995.1"/>
    <property type="molecule type" value="Genomic_DNA"/>
</dbReference>
<evidence type="ECO:0000313" key="3">
    <source>
        <dbReference type="Proteomes" id="UP000315750"/>
    </source>
</evidence>
<evidence type="ECO:0000256" key="1">
    <source>
        <dbReference type="SAM" id="Phobius"/>
    </source>
</evidence>